<dbReference type="Proteomes" id="UP001428341">
    <property type="component" value="Unassembled WGS sequence"/>
</dbReference>
<reference evidence="1 2" key="1">
    <citation type="submission" date="2024-05" db="EMBL/GenBank/DDBJ databases">
        <title>Haplotype-resolved chromosome-level genome assembly of Huyou (Citrus changshanensis).</title>
        <authorList>
            <person name="Miao C."/>
            <person name="Chen W."/>
            <person name="Wu Y."/>
            <person name="Wang L."/>
            <person name="Zhao S."/>
            <person name="Grierson D."/>
            <person name="Xu C."/>
            <person name="Chen K."/>
        </authorList>
    </citation>
    <scope>NUCLEOTIDE SEQUENCE [LARGE SCALE GENOMIC DNA]</scope>
    <source>
        <strain evidence="1">01-14</strain>
        <tissue evidence="1">Leaf</tissue>
    </source>
</reference>
<sequence>MAVHVKLQNQALAIPGQEFILVSMCKLILRLYLRSASAEDVKGNMDNLLRLAAFATATVHR</sequence>
<evidence type="ECO:0000313" key="1">
    <source>
        <dbReference type="EMBL" id="KAK9198580.1"/>
    </source>
</evidence>
<keyword evidence="2" id="KW-1185">Reference proteome</keyword>
<organism evidence="1 2">
    <name type="scientific">Citrus x changshan-huyou</name>
    <dbReference type="NCBI Taxonomy" id="2935761"/>
    <lineage>
        <taxon>Eukaryota</taxon>
        <taxon>Viridiplantae</taxon>
        <taxon>Streptophyta</taxon>
        <taxon>Embryophyta</taxon>
        <taxon>Tracheophyta</taxon>
        <taxon>Spermatophyta</taxon>
        <taxon>Magnoliopsida</taxon>
        <taxon>eudicotyledons</taxon>
        <taxon>Gunneridae</taxon>
        <taxon>Pentapetalae</taxon>
        <taxon>rosids</taxon>
        <taxon>malvids</taxon>
        <taxon>Sapindales</taxon>
        <taxon>Rutaceae</taxon>
        <taxon>Aurantioideae</taxon>
        <taxon>Citrus</taxon>
    </lineage>
</organism>
<gene>
    <name evidence="1" type="ORF">WN944_013766</name>
</gene>
<comment type="caution">
    <text evidence="1">The sequence shown here is derived from an EMBL/GenBank/DDBJ whole genome shotgun (WGS) entry which is preliminary data.</text>
</comment>
<accession>A0AAP0M9C8</accession>
<name>A0AAP0M9C8_9ROSI</name>
<proteinExistence type="predicted"/>
<dbReference type="AlphaFoldDB" id="A0AAP0M9C8"/>
<evidence type="ECO:0000313" key="2">
    <source>
        <dbReference type="Proteomes" id="UP001428341"/>
    </source>
</evidence>
<protein>
    <submittedName>
        <fullName evidence="1">Uncharacterized protein</fullName>
    </submittedName>
</protein>
<dbReference type="EMBL" id="JBCGBO010000005">
    <property type="protein sequence ID" value="KAK9198580.1"/>
    <property type="molecule type" value="Genomic_DNA"/>
</dbReference>